<dbReference type="PROSITE" id="PS51379">
    <property type="entry name" value="4FE4S_FER_2"/>
    <property type="match status" value="2"/>
</dbReference>
<keyword evidence="6" id="KW-0411">Iron-sulfur</keyword>
<keyword evidence="1" id="KW-0813">Transport</keyword>
<evidence type="ECO:0000259" key="8">
    <source>
        <dbReference type="PROSITE" id="PS51379"/>
    </source>
</evidence>
<dbReference type="InterPro" id="IPR017900">
    <property type="entry name" value="4Fe4S_Fe_S_CS"/>
</dbReference>
<gene>
    <name evidence="9" type="ORF">GH807_10650</name>
</gene>
<dbReference type="InterPro" id="IPR051684">
    <property type="entry name" value="Electron_Trans/Redox"/>
</dbReference>
<evidence type="ECO:0000313" key="10">
    <source>
        <dbReference type="Proteomes" id="UP000653358"/>
    </source>
</evidence>
<evidence type="ECO:0000256" key="5">
    <source>
        <dbReference type="ARBA" id="ARBA00023004"/>
    </source>
</evidence>
<dbReference type="RefSeq" id="WP_148604137.1">
    <property type="nucleotide sequence ID" value="NZ_RXYB01000012.1"/>
</dbReference>
<dbReference type="Pfam" id="PF13187">
    <property type="entry name" value="Fer4_9"/>
    <property type="match status" value="1"/>
</dbReference>
<feature type="transmembrane region" description="Helical" evidence="7">
    <location>
        <begin position="140"/>
        <end position="167"/>
    </location>
</feature>
<dbReference type="PANTHER" id="PTHR30176">
    <property type="entry name" value="FERREDOXIN-TYPE PROTEIN NAPH"/>
    <property type="match status" value="1"/>
</dbReference>
<proteinExistence type="predicted"/>
<feature type="transmembrane region" description="Helical" evidence="7">
    <location>
        <begin position="87"/>
        <end position="105"/>
    </location>
</feature>
<dbReference type="Gene3D" id="3.30.70.20">
    <property type="match status" value="1"/>
</dbReference>
<organism evidence="9 10">
    <name type="scientific">Acetobacterium tundrae</name>
    <dbReference type="NCBI Taxonomy" id="132932"/>
    <lineage>
        <taxon>Bacteria</taxon>
        <taxon>Bacillati</taxon>
        <taxon>Bacillota</taxon>
        <taxon>Clostridia</taxon>
        <taxon>Eubacteriales</taxon>
        <taxon>Eubacteriaceae</taxon>
        <taxon>Acetobacterium</taxon>
    </lineage>
</organism>
<feature type="domain" description="4Fe-4S ferredoxin-type" evidence="8">
    <location>
        <begin position="319"/>
        <end position="348"/>
    </location>
</feature>
<dbReference type="Proteomes" id="UP000653358">
    <property type="component" value="Unassembled WGS sequence"/>
</dbReference>
<dbReference type="SUPFAM" id="SSF54862">
    <property type="entry name" value="4Fe-4S ferredoxins"/>
    <property type="match status" value="1"/>
</dbReference>
<dbReference type="EMBL" id="WJBB01000012">
    <property type="protein sequence ID" value="MBC3797505.1"/>
    <property type="molecule type" value="Genomic_DNA"/>
</dbReference>
<keyword evidence="4" id="KW-0249">Electron transport</keyword>
<evidence type="ECO:0000256" key="6">
    <source>
        <dbReference type="ARBA" id="ARBA00023014"/>
    </source>
</evidence>
<keyword evidence="3" id="KW-0479">Metal-binding</keyword>
<evidence type="ECO:0000256" key="3">
    <source>
        <dbReference type="ARBA" id="ARBA00022723"/>
    </source>
</evidence>
<reference evidence="9 10" key="1">
    <citation type="journal article" date="2020" name="mSystems">
        <title>Defining Genomic and Predicted Metabolic Features of the Acetobacterium Genus.</title>
        <authorList>
            <person name="Ross D.E."/>
            <person name="Marshall C.W."/>
            <person name="Gulliver D."/>
            <person name="May H.D."/>
            <person name="Norman R.S."/>
        </authorList>
    </citation>
    <scope>NUCLEOTIDE SEQUENCE [LARGE SCALE GENOMIC DNA]</scope>
    <source>
        <strain evidence="9 10">DSM 9173</strain>
    </source>
</reference>
<evidence type="ECO:0000256" key="7">
    <source>
        <dbReference type="SAM" id="Phobius"/>
    </source>
</evidence>
<keyword evidence="7" id="KW-1133">Transmembrane helix</keyword>
<keyword evidence="7" id="KW-0812">Transmembrane</keyword>
<evidence type="ECO:0000313" key="9">
    <source>
        <dbReference type="EMBL" id="MBC3797505.1"/>
    </source>
</evidence>
<keyword evidence="7" id="KW-0472">Membrane</keyword>
<comment type="caution">
    <text evidence="9">The sequence shown here is derived from an EMBL/GenBank/DDBJ whole genome shotgun (WGS) entry which is preliminary data.</text>
</comment>
<dbReference type="PROSITE" id="PS00198">
    <property type="entry name" value="4FE4S_FER_1"/>
    <property type="match status" value="1"/>
</dbReference>
<evidence type="ECO:0000256" key="4">
    <source>
        <dbReference type="ARBA" id="ARBA00022982"/>
    </source>
</evidence>
<feature type="transmembrane region" description="Helical" evidence="7">
    <location>
        <begin position="57"/>
        <end position="75"/>
    </location>
</feature>
<evidence type="ECO:0000256" key="2">
    <source>
        <dbReference type="ARBA" id="ARBA00022485"/>
    </source>
</evidence>
<sequence length="357" mass="40211">MKSTENASLELKLLKSILWVYIILCIIIAGLNFGYVSRATPAVAAFITWLWGFYENWVKTIFIVIGSFLTLRIIGSSQRTAMRKRNLIGLILMALVVHILGPLLLNNNELYFFAMPLPWSTIPLQLLDTGSAFYLKYLPIFGLTGISLALTVYLIITIVVFAGTLLFGRRWQCSMLCLFNGFAAEVFDPVIPLIGKKKKVKAKGLKIFSFLRWIFFALALCFTFYWILILLGMPMVYSDVIAKIENYKYLTTELLMAMFFWIAFVGRGYCYYCPLGTVLGLVGKIAGQRINTNLTNCIQCGRCNAACPMSIDIKSSAKKGSEVSEFRCVGCGHCVDSCPQKTLAYATRFLEKEKYQP</sequence>
<evidence type="ECO:0000256" key="1">
    <source>
        <dbReference type="ARBA" id="ARBA00022448"/>
    </source>
</evidence>
<keyword evidence="5" id="KW-0408">Iron</keyword>
<dbReference type="InterPro" id="IPR017896">
    <property type="entry name" value="4Fe4S_Fe-S-bd"/>
</dbReference>
<protein>
    <submittedName>
        <fullName evidence="9">4Fe-4S dicluster domain-containing protein</fullName>
    </submittedName>
</protein>
<keyword evidence="10" id="KW-1185">Reference proteome</keyword>
<feature type="transmembrane region" description="Helical" evidence="7">
    <location>
        <begin position="213"/>
        <end position="237"/>
    </location>
</feature>
<name>A0ABR6WLW4_9FIRM</name>
<accession>A0ABR6WLW4</accession>
<feature type="transmembrane region" description="Helical" evidence="7">
    <location>
        <begin position="18"/>
        <end position="37"/>
    </location>
</feature>
<keyword evidence="2" id="KW-0004">4Fe-4S</keyword>
<feature type="domain" description="4Fe-4S ferredoxin-type" evidence="8">
    <location>
        <begin position="288"/>
        <end position="316"/>
    </location>
</feature>
<feature type="transmembrane region" description="Helical" evidence="7">
    <location>
        <begin position="257"/>
        <end position="282"/>
    </location>
</feature>
<dbReference type="PANTHER" id="PTHR30176:SF3">
    <property type="entry name" value="FERREDOXIN-TYPE PROTEIN NAPH"/>
    <property type="match status" value="1"/>
</dbReference>